<protein>
    <submittedName>
        <fullName evidence="2">Uncharacterized protein</fullName>
    </submittedName>
</protein>
<dbReference type="InterPro" id="IPR007404">
    <property type="entry name" value="YdjM-like"/>
</dbReference>
<dbReference type="AlphaFoldDB" id="A0A4R8DWM1"/>
<feature type="transmembrane region" description="Helical" evidence="1">
    <location>
        <begin position="21"/>
        <end position="43"/>
    </location>
</feature>
<evidence type="ECO:0000313" key="2">
    <source>
        <dbReference type="EMBL" id="TDX01611.1"/>
    </source>
</evidence>
<accession>A0A4R8DWM1</accession>
<proteinExistence type="predicted"/>
<feature type="transmembrane region" description="Helical" evidence="1">
    <location>
        <begin position="63"/>
        <end position="86"/>
    </location>
</feature>
<gene>
    <name evidence="2" type="ORF">EDB95_2652</name>
</gene>
<feature type="transmembrane region" description="Helical" evidence="1">
    <location>
        <begin position="160"/>
        <end position="179"/>
    </location>
</feature>
<keyword evidence="1" id="KW-0472">Membrane</keyword>
<dbReference type="Pfam" id="PF04307">
    <property type="entry name" value="YdjM"/>
    <property type="match status" value="1"/>
</dbReference>
<organism evidence="2 3">
    <name type="scientific">Dinghuibacter silviterrae</name>
    <dbReference type="NCBI Taxonomy" id="1539049"/>
    <lineage>
        <taxon>Bacteria</taxon>
        <taxon>Pseudomonadati</taxon>
        <taxon>Bacteroidota</taxon>
        <taxon>Chitinophagia</taxon>
        <taxon>Chitinophagales</taxon>
        <taxon>Chitinophagaceae</taxon>
        <taxon>Dinghuibacter</taxon>
    </lineage>
</organism>
<keyword evidence="1" id="KW-0812">Transmembrane</keyword>
<dbReference type="OrthoDB" id="327431at2"/>
<keyword evidence="1" id="KW-1133">Transmembrane helix</keyword>
<feature type="transmembrane region" description="Helical" evidence="1">
    <location>
        <begin position="132"/>
        <end position="153"/>
    </location>
</feature>
<feature type="transmembrane region" description="Helical" evidence="1">
    <location>
        <begin position="93"/>
        <end position="112"/>
    </location>
</feature>
<evidence type="ECO:0000256" key="1">
    <source>
        <dbReference type="SAM" id="Phobius"/>
    </source>
</evidence>
<comment type="caution">
    <text evidence="2">The sequence shown here is derived from an EMBL/GenBank/DDBJ whole genome shotgun (WGS) entry which is preliminary data.</text>
</comment>
<dbReference type="RefSeq" id="WP_133994255.1">
    <property type="nucleotide sequence ID" value="NZ_SODV01000001.1"/>
</dbReference>
<reference evidence="2 3" key="1">
    <citation type="submission" date="2019-03" db="EMBL/GenBank/DDBJ databases">
        <title>Genomic Encyclopedia of Type Strains, Phase IV (KMG-IV): sequencing the most valuable type-strain genomes for metagenomic binning, comparative biology and taxonomic classification.</title>
        <authorList>
            <person name="Goeker M."/>
        </authorList>
    </citation>
    <scope>NUCLEOTIDE SEQUENCE [LARGE SCALE GENOMIC DNA]</scope>
    <source>
        <strain evidence="2 3">DSM 100059</strain>
    </source>
</reference>
<evidence type="ECO:0000313" key="3">
    <source>
        <dbReference type="Proteomes" id="UP000294498"/>
    </source>
</evidence>
<sequence>MFIGHFGLGMGAKRLDPKPSLGTLLMAAQFLDLLWPLFLILGWEKVAVAPHQPPLLSLDFSYYPYSHSLVFALIWSVLFGGVYYAIRRDRGTALLLGALVFSHWALDYLTHIPDLPLSPWSDTKVGLGLWNSQAATIGAESILFAGGIALYLSRTRAKSWIGHLSFWSLVLLLAAFYASGFFSPPPSSTDGMGWMGMIQWILILWGYWIDRTRTVI</sequence>
<name>A0A4R8DWM1_9BACT</name>
<dbReference type="EMBL" id="SODV01000001">
    <property type="protein sequence ID" value="TDX01611.1"/>
    <property type="molecule type" value="Genomic_DNA"/>
</dbReference>
<feature type="transmembrane region" description="Helical" evidence="1">
    <location>
        <begin position="191"/>
        <end position="209"/>
    </location>
</feature>
<keyword evidence="3" id="KW-1185">Reference proteome</keyword>
<dbReference type="Proteomes" id="UP000294498">
    <property type="component" value="Unassembled WGS sequence"/>
</dbReference>